<dbReference type="InterPro" id="IPR024463">
    <property type="entry name" value="Transposase_TnpC_homeodom"/>
</dbReference>
<evidence type="ECO:0000259" key="3">
    <source>
        <dbReference type="Pfam" id="PF13005"/>
    </source>
</evidence>
<evidence type="ECO:0000256" key="1">
    <source>
        <dbReference type="SAM" id="MobiDB-lite"/>
    </source>
</evidence>
<dbReference type="NCBIfam" id="NF033517">
    <property type="entry name" value="transpos_IS66"/>
    <property type="match status" value="1"/>
</dbReference>
<proteinExistence type="predicted"/>
<evidence type="ECO:0000259" key="5">
    <source>
        <dbReference type="Pfam" id="PF13817"/>
    </source>
</evidence>
<dbReference type="InterPro" id="IPR004291">
    <property type="entry name" value="Transposase_IS66_central"/>
</dbReference>
<name>A0A840MUE8_9BRAD</name>
<feature type="region of interest" description="Disordered" evidence="1">
    <location>
        <begin position="79"/>
        <end position="98"/>
    </location>
</feature>
<dbReference type="AlphaFoldDB" id="A0A840MUE8"/>
<feature type="domain" description="Transposase IS66 zinc-finger binding" evidence="3">
    <location>
        <begin position="113"/>
        <end position="156"/>
    </location>
</feature>
<dbReference type="RefSeq" id="WP_184082222.1">
    <property type="nucleotide sequence ID" value="NZ_JACHIJ010000001.1"/>
</dbReference>
<dbReference type="Proteomes" id="UP000521227">
    <property type="component" value="Unassembled WGS sequence"/>
</dbReference>
<dbReference type="Pfam" id="PF13007">
    <property type="entry name" value="LZ_Tnp_IS66"/>
    <property type="match status" value="1"/>
</dbReference>
<dbReference type="InterPro" id="IPR052344">
    <property type="entry name" value="Transposase-related"/>
</dbReference>
<protein>
    <submittedName>
        <fullName evidence="6">Transposase</fullName>
    </submittedName>
</protein>
<feature type="domain" description="Transposase IS66 central" evidence="2">
    <location>
        <begin position="170"/>
        <end position="454"/>
    </location>
</feature>
<organism evidence="6 7">
    <name type="scientific">Afipia massiliensis</name>
    <dbReference type="NCBI Taxonomy" id="211460"/>
    <lineage>
        <taxon>Bacteria</taxon>
        <taxon>Pseudomonadati</taxon>
        <taxon>Pseudomonadota</taxon>
        <taxon>Alphaproteobacteria</taxon>
        <taxon>Hyphomicrobiales</taxon>
        <taxon>Nitrobacteraceae</taxon>
        <taxon>Afipia</taxon>
    </lineage>
</organism>
<evidence type="ECO:0000313" key="7">
    <source>
        <dbReference type="Proteomes" id="UP000521227"/>
    </source>
</evidence>
<evidence type="ECO:0000259" key="2">
    <source>
        <dbReference type="Pfam" id="PF03050"/>
    </source>
</evidence>
<dbReference type="Pfam" id="PF03050">
    <property type="entry name" value="DDE_Tnp_IS66"/>
    <property type="match status" value="1"/>
</dbReference>
<dbReference type="EMBL" id="JACHIJ010000001">
    <property type="protein sequence ID" value="MBB5050390.1"/>
    <property type="molecule type" value="Genomic_DNA"/>
</dbReference>
<dbReference type="InterPro" id="IPR024474">
    <property type="entry name" value="Znf_dom_IS66"/>
</dbReference>
<gene>
    <name evidence="6" type="ORF">HNQ36_000338</name>
</gene>
<accession>A0A840MUE8</accession>
<feature type="domain" description="Transposase IS66 C-terminal" evidence="5">
    <location>
        <begin position="461"/>
        <end position="499"/>
    </location>
</feature>
<evidence type="ECO:0000313" key="6">
    <source>
        <dbReference type="EMBL" id="MBB5050390.1"/>
    </source>
</evidence>
<dbReference type="InterPro" id="IPR039552">
    <property type="entry name" value="IS66_C"/>
</dbReference>
<feature type="domain" description="Transposase TnpC homeodomain" evidence="4">
    <location>
        <begin position="38"/>
        <end position="106"/>
    </location>
</feature>
<reference evidence="6 7" key="1">
    <citation type="submission" date="2020-08" db="EMBL/GenBank/DDBJ databases">
        <title>Genomic Encyclopedia of Type Strains, Phase IV (KMG-IV): sequencing the most valuable type-strain genomes for metagenomic binning, comparative biology and taxonomic classification.</title>
        <authorList>
            <person name="Goeker M."/>
        </authorList>
    </citation>
    <scope>NUCLEOTIDE SEQUENCE [LARGE SCALE GENOMIC DNA]</scope>
    <source>
        <strain evidence="6 7">DSM 17498</strain>
    </source>
</reference>
<dbReference type="PANTHER" id="PTHR33678:SF1">
    <property type="entry name" value="BLL1576 PROTEIN"/>
    <property type="match status" value="1"/>
</dbReference>
<sequence length="508" mass="57036">MNIDLAALPADVETLQHLVRALASERASFTEAQAEIERLRLIIRKLQRSQFGRRAEQLDNDQLQLGLDDLNADLARAESRIEAKTPSPRTRTARASLPSHLEREDVRLDLDHQTCFCCAGRLHLIGETVSEMLDHVPARLRVIRICRPRYGCRSCGTIHQVAAPERPIAKGLASPALLAHVLVSKYCDHLPLYRQSQIFARQSVELDRSTLANWVGGACWWLEPLKARLAEHVFASGKLFADDTPIPVLDPGRGRTKTGRLWVYARDDRPWQGPDPPAALYLYSPDRKAERPISHLSKFRGVLQVDGYPGFERLGSGIDLAACWAHARRKFYEVHQATGSPIAGEALRRIAELYAIEASIRGQTATERQSARQSRSLPLVTALKVWLERRFVHLPPRSSLADAIRYSLTRWEALCSFLGDGRIELDTNTVERAIRPVTLGRKNHLFAGSDGGGQRWATVCSLITTAKLNNVEPFAYLKDVLERMSGGHPMSRLDELLPWNWRSPAAFN</sequence>
<comment type="caution">
    <text evidence="6">The sequence shown here is derived from an EMBL/GenBank/DDBJ whole genome shotgun (WGS) entry which is preliminary data.</text>
</comment>
<evidence type="ECO:0000259" key="4">
    <source>
        <dbReference type="Pfam" id="PF13007"/>
    </source>
</evidence>
<dbReference type="Pfam" id="PF13817">
    <property type="entry name" value="DDE_Tnp_IS66_C"/>
    <property type="match status" value="1"/>
</dbReference>
<dbReference type="Pfam" id="PF13005">
    <property type="entry name" value="zf-IS66"/>
    <property type="match status" value="1"/>
</dbReference>
<dbReference type="PANTHER" id="PTHR33678">
    <property type="entry name" value="BLL1576 PROTEIN"/>
    <property type="match status" value="1"/>
</dbReference>